<reference evidence="15 16" key="1">
    <citation type="submission" date="2022-11" db="EMBL/GenBank/DDBJ databases">
        <title>Genome sequencing of Acetobacter type strain.</title>
        <authorList>
            <person name="Heo J."/>
            <person name="Lee D."/>
            <person name="Han B.-H."/>
            <person name="Hong S.-B."/>
            <person name="Kwon S.-W."/>
        </authorList>
    </citation>
    <scope>NUCLEOTIDE SEQUENCE [LARGE SCALE GENOMIC DNA]</scope>
    <source>
        <strain evidence="15 16">KACC 21253</strain>
    </source>
</reference>
<keyword evidence="9 14" id="KW-0808">Transferase</keyword>
<protein>
    <recommendedName>
        <fullName evidence="14">Bifunctional adenosylcobalamin biosynthesis protein</fullName>
        <ecNumber evidence="14">2.7.1.156</ecNumber>
        <ecNumber evidence="14">2.7.7.62</ecNumber>
    </recommendedName>
</protein>
<keyword evidence="11 14" id="KW-0418">Kinase</keyword>
<dbReference type="SUPFAM" id="SSF52540">
    <property type="entry name" value="P-loop containing nucleoside triphosphate hydrolases"/>
    <property type="match status" value="1"/>
</dbReference>
<dbReference type="EC" id="2.7.1.156" evidence="14"/>
<proteinExistence type="inferred from homology"/>
<comment type="pathway">
    <text evidence="6 14">Cofactor biosynthesis; adenosylcobalamin biosynthesis; adenosylcobalamin from cob(II)yrinate a,c-diamide: step 5/7.</text>
</comment>
<keyword evidence="12 14" id="KW-0067">ATP-binding</keyword>
<evidence type="ECO:0000256" key="5">
    <source>
        <dbReference type="ARBA" id="ARBA00004692"/>
    </source>
</evidence>
<keyword evidence="15" id="KW-0548">Nucleotidyltransferase</keyword>
<evidence type="ECO:0000256" key="10">
    <source>
        <dbReference type="ARBA" id="ARBA00022741"/>
    </source>
</evidence>
<dbReference type="InterPro" id="IPR027417">
    <property type="entry name" value="P-loop_NTPase"/>
</dbReference>
<dbReference type="CDD" id="cd00544">
    <property type="entry name" value="CobU"/>
    <property type="match status" value="1"/>
</dbReference>
<dbReference type="Pfam" id="PF02283">
    <property type="entry name" value="CobU"/>
    <property type="match status" value="1"/>
</dbReference>
<comment type="catalytic activity">
    <reaction evidence="2 14">
        <text>adenosylcob(III)inamide phosphate + GTP + H(+) = adenosylcob(III)inamide-GDP + diphosphate</text>
        <dbReference type="Rhea" id="RHEA:22712"/>
        <dbReference type="ChEBI" id="CHEBI:15378"/>
        <dbReference type="ChEBI" id="CHEBI:33019"/>
        <dbReference type="ChEBI" id="CHEBI:37565"/>
        <dbReference type="ChEBI" id="CHEBI:58502"/>
        <dbReference type="ChEBI" id="CHEBI:60487"/>
        <dbReference type="EC" id="2.7.7.62"/>
    </reaction>
</comment>
<organism evidence="15 16">
    <name type="scientific">Acetobacter thailandicus</name>
    <dbReference type="NCBI Taxonomy" id="1502842"/>
    <lineage>
        <taxon>Bacteria</taxon>
        <taxon>Pseudomonadati</taxon>
        <taxon>Pseudomonadota</taxon>
        <taxon>Alphaproteobacteria</taxon>
        <taxon>Acetobacterales</taxon>
        <taxon>Acetobacteraceae</taxon>
        <taxon>Acetobacter</taxon>
    </lineage>
</organism>
<dbReference type="NCBIfam" id="NF004469">
    <property type="entry name" value="PRK05800.1"/>
    <property type="match status" value="1"/>
</dbReference>
<dbReference type="EMBL" id="JAPIUZ010000001">
    <property type="protein sequence ID" value="MCX2562668.1"/>
    <property type="molecule type" value="Genomic_DNA"/>
</dbReference>
<sequence>MNIAPSQGLLSATLILGGARSGKSRHAEALITALPSPWIYIATGRAFDDEMRERIGHHQASRADGWLTEEEPLNIAACFNKYADKPVLLDCLTLWLTNLILDGCDTALATRQLIESLKNRKAPAVLVGNEVGLGIVPENKLARRFRDEAGLLHQQLALHVGKVLFVAAGLPLTLKDQQHQNTGPLMP</sequence>
<dbReference type="PANTHER" id="PTHR34848">
    <property type="match status" value="1"/>
</dbReference>
<evidence type="ECO:0000256" key="8">
    <source>
        <dbReference type="ARBA" id="ARBA00022573"/>
    </source>
</evidence>
<dbReference type="PIRSF" id="PIRSF006135">
    <property type="entry name" value="CobU"/>
    <property type="match status" value="1"/>
</dbReference>
<dbReference type="InterPro" id="IPR003203">
    <property type="entry name" value="CobU/CobP"/>
</dbReference>
<name>A0ABT3QBK1_9PROT</name>
<evidence type="ECO:0000256" key="13">
    <source>
        <dbReference type="ARBA" id="ARBA00023134"/>
    </source>
</evidence>
<evidence type="ECO:0000313" key="16">
    <source>
        <dbReference type="Proteomes" id="UP001301152"/>
    </source>
</evidence>
<comment type="catalytic activity">
    <reaction evidence="1 14">
        <text>adenosylcob(III)inamide + ATP = adenosylcob(III)inamide phosphate + ADP + H(+)</text>
        <dbReference type="Rhea" id="RHEA:15769"/>
        <dbReference type="ChEBI" id="CHEBI:2480"/>
        <dbReference type="ChEBI" id="CHEBI:15378"/>
        <dbReference type="ChEBI" id="CHEBI:30616"/>
        <dbReference type="ChEBI" id="CHEBI:58502"/>
        <dbReference type="ChEBI" id="CHEBI:456216"/>
        <dbReference type="EC" id="2.7.1.156"/>
    </reaction>
</comment>
<keyword evidence="8 14" id="KW-0169">Cobalamin biosynthesis</keyword>
<keyword evidence="13 14" id="KW-0342">GTP-binding</keyword>
<dbReference type="RefSeq" id="WP_173559446.1">
    <property type="nucleotide sequence ID" value="NZ_JAERKY010000002.1"/>
</dbReference>
<gene>
    <name evidence="15" type="primary">cobU</name>
    <name evidence="15" type="ORF">OQ497_01620</name>
</gene>
<evidence type="ECO:0000256" key="3">
    <source>
        <dbReference type="ARBA" id="ARBA00001522"/>
    </source>
</evidence>
<evidence type="ECO:0000256" key="9">
    <source>
        <dbReference type="ARBA" id="ARBA00022679"/>
    </source>
</evidence>
<comment type="similarity">
    <text evidence="7 14">Belongs to the CobU/CobP family.</text>
</comment>
<comment type="pathway">
    <text evidence="5 14">Cofactor biosynthesis; adenosylcobalamin biosynthesis; adenosylcobalamin from cob(II)yrinate a,c-diamide: step 6/7.</text>
</comment>
<evidence type="ECO:0000256" key="12">
    <source>
        <dbReference type="ARBA" id="ARBA00022840"/>
    </source>
</evidence>
<comment type="caution">
    <text evidence="15">The sequence shown here is derived from an EMBL/GenBank/DDBJ whole genome shotgun (WGS) entry which is preliminary data.</text>
</comment>
<evidence type="ECO:0000256" key="6">
    <source>
        <dbReference type="ARBA" id="ARBA00005159"/>
    </source>
</evidence>
<evidence type="ECO:0000256" key="4">
    <source>
        <dbReference type="ARBA" id="ARBA00003889"/>
    </source>
</evidence>
<keyword evidence="16" id="KW-1185">Reference proteome</keyword>
<dbReference type="PANTHER" id="PTHR34848:SF1">
    <property type="entry name" value="BIFUNCTIONAL ADENOSYLCOBALAMIN BIOSYNTHESIS PROTEIN COBU"/>
    <property type="match status" value="1"/>
</dbReference>
<evidence type="ECO:0000256" key="2">
    <source>
        <dbReference type="ARBA" id="ARBA00000711"/>
    </source>
</evidence>
<dbReference type="Proteomes" id="UP001301152">
    <property type="component" value="Unassembled WGS sequence"/>
</dbReference>
<evidence type="ECO:0000256" key="7">
    <source>
        <dbReference type="ARBA" id="ARBA00007490"/>
    </source>
</evidence>
<dbReference type="EC" id="2.7.7.62" evidence="14"/>
<dbReference type="GO" id="GO:0043752">
    <property type="term" value="F:adenosylcobinamide kinase activity"/>
    <property type="evidence" value="ECO:0007669"/>
    <property type="project" value="UniProtKB-EC"/>
</dbReference>
<evidence type="ECO:0000313" key="15">
    <source>
        <dbReference type="EMBL" id="MCX2562668.1"/>
    </source>
</evidence>
<evidence type="ECO:0000256" key="1">
    <source>
        <dbReference type="ARBA" id="ARBA00000312"/>
    </source>
</evidence>
<dbReference type="Gene3D" id="3.40.50.300">
    <property type="entry name" value="P-loop containing nucleotide triphosphate hydrolases"/>
    <property type="match status" value="1"/>
</dbReference>
<evidence type="ECO:0000256" key="11">
    <source>
        <dbReference type="ARBA" id="ARBA00022777"/>
    </source>
</evidence>
<keyword evidence="10 14" id="KW-0547">Nucleotide-binding</keyword>
<comment type="catalytic activity">
    <reaction evidence="3">
        <text>adenosylcob(III)inamide + GTP = adenosylcob(III)inamide phosphate + GDP + H(+)</text>
        <dbReference type="Rhea" id="RHEA:15765"/>
        <dbReference type="ChEBI" id="CHEBI:2480"/>
        <dbReference type="ChEBI" id="CHEBI:15378"/>
        <dbReference type="ChEBI" id="CHEBI:37565"/>
        <dbReference type="ChEBI" id="CHEBI:58189"/>
        <dbReference type="ChEBI" id="CHEBI:58502"/>
        <dbReference type="EC" id="2.7.1.156"/>
    </reaction>
</comment>
<comment type="function">
    <text evidence="4 14">Catalyzes ATP-dependent phosphorylation of adenosylcobinamide and addition of GMP to adenosylcobinamide phosphate.</text>
</comment>
<dbReference type="GO" id="GO:0008820">
    <property type="term" value="F:cobinamide phosphate guanylyltransferase activity"/>
    <property type="evidence" value="ECO:0007669"/>
    <property type="project" value="UniProtKB-EC"/>
</dbReference>
<accession>A0ABT3QBK1</accession>
<evidence type="ECO:0000256" key="14">
    <source>
        <dbReference type="PIRNR" id="PIRNR006135"/>
    </source>
</evidence>